<dbReference type="Gene3D" id="3.90.79.10">
    <property type="entry name" value="Nucleoside Triphosphate Pyrophosphohydrolase"/>
    <property type="match status" value="1"/>
</dbReference>
<name>A0A8J2SSK5_9STRA</name>
<dbReference type="AlphaFoldDB" id="A0A8J2SSK5"/>
<dbReference type="PROSITE" id="PS51462">
    <property type="entry name" value="NUDIX"/>
    <property type="match status" value="1"/>
</dbReference>
<evidence type="ECO:0000313" key="4">
    <source>
        <dbReference type="EMBL" id="CAH0377120.1"/>
    </source>
</evidence>
<dbReference type="InterPro" id="IPR015797">
    <property type="entry name" value="NUDIX_hydrolase-like_dom_sf"/>
</dbReference>
<gene>
    <name evidence="4" type="ORF">PECAL_5P17010</name>
</gene>
<dbReference type="GO" id="GO:0016787">
    <property type="term" value="F:hydrolase activity"/>
    <property type="evidence" value="ECO:0007669"/>
    <property type="project" value="UniProtKB-KW"/>
</dbReference>
<dbReference type="Proteomes" id="UP000789595">
    <property type="component" value="Unassembled WGS sequence"/>
</dbReference>
<evidence type="ECO:0000256" key="2">
    <source>
        <dbReference type="ARBA" id="ARBA00022801"/>
    </source>
</evidence>
<keyword evidence="5" id="KW-1185">Reference proteome</keyword>
<comment type="cofactor">
    <cofactor evidence="1">
        <name>Mg(2+)</name>
        <dbReference type="ChEBI" id="CHEBI:18420"/>
    </cofactor>
</comment>
<feature type="domain" description="Nudix hydrolase" evidence="3">
    <location>
        <begin position="28"/>
        <end position="175"/>
    </location>
</feature>
<evidence type="ECO:0000259" key="3">
    <source>
        <dbReference type="PROSITE" id="PS51462"/>
    </source>
</evidence>
<accession>A0A8J2SSK5</accession>
<dbReference type="Pfam" id="PF00293">
    <property type="entry name" value="NUDIX"/>
    <property type="match status" value="1"/>
</dbReference>
<reference evidence="4" key="1">
    <citation type="submission" date="2021-11" db="EMBL/GenBank/DDBJ databases">
        <authorList>
            <consortium name="Genoscope - CEA"/>
            <person name="William W."/>
        </authorList>
    </citation>
    <scope>NUCLEOTIDE SEQUENCE</scope>
</reference>
<evidence type="ECO:0000313" key="5">
    <source>
        <dbReference type="Proteomes" id="UP000789595"/>
    </source>
</evidence>
<sequence length="270" mass="29626">MSYHFVTGDFTPQKVFLPDKEYGLALDALVKGCADVLLTRGEGASLRILLGKRKVEPQPDWWFVGGRTRPGDTPAEGAARNVKRELGLAIETRRFVHVNTYSFVWNYRQQAPTTNGTADASTVFELPLTQAEADGLGPSKFDEKEYADAAWVGPLDILEGDYHPALQQAVRDLLAQRAYRDLRNVSGGPPAAVARCARRFVAWKEAAPLRACKVRFVDGSYQFVGTDGARVPRPTKASPSLARPPLFALRDVAFYASIAAVAFVAGRRSK</sequence>
<organism evidence="4 5">
    <name type="scientific">Pelagomonas calceolata</name>
    <dbReference type="NCBI Taxonomy" id="35677"/>
    <lineage>
        <taxon>Eukaryota</taxon>
        <taxon>Sar</taxon>
        <taxon>Stramenopiles</taxon>
        <taxon>Ochrophyta</taxon>
        <taxon>Pelagophyceae</taxon>
        <taxon>Pelagomonadales</taxon>
        <taxon>Pelagomonadaceae</taxon>
        <taxon>Pelagomonas</taxon>
    </lineage>
</organism>
<dbReference type="PANTHER" id="PTHR43046">
    <property type="entry name" value="GDP-MANNOSE MANNOSYL HYDROLASE"/>
    <property type="match status" value="1"/>
</dbReference>
<evidence type="ECO:0000256" key="1">
    <source>
        <dbReference type="ARBA" id="ARBA00001946"/>
    </source>
</evidence>
<dbReference type="SUPFAM" id="SSF55811">
    <property type="entry name" value="Nudix"/>
    <property type="match status" value="1"/>
</dbReference>
<dbReference type="OrthoDB" id="201688at2759"/>
<dbReference type="CDD" id="cd02883">
    <property type="entry name" value="NUDIX_Hydrolase"/>
    <property type="match status" value="1"/>
</dbReference>
<comment type="caution">
    <text evidence="4">The sequence shown here is derived from an EMBL/GenBank/DDBJ whole genome shotgun (WGS) entry which is preliminary data.</text>
</comment>
<dbReference type="EMBL" id="CAKKNE010000005">
    <property type="protein sequence ID" value="CAH0377120.1"/>
    <property type="molecule type" value="Genomic_DNA"/>
</dbReference>
<dbReference type="PANTHER" id="PTHR43046:SF13">
    <property type="entry name" value="NUDIX HYDROLASE DOMAIN-CONTAINING PROTEIN"/>
    <property type="match status" value="1"/>
</dbReference>
<protein>
    <recommendedName>
        <fullName evidence="3">Nudix hydrolase domain-containing protein</fullName>
    </recommendedName>
</protein>
<dbReference type="InterPro" id="IPR000086">
    <property type="entry name" value="NUDIX_hydrolase_dom"/>
</dbReference>
<proteinExistence type="predicted"/>
<keyword evidence="2" id="KW-0378">Hydrolase</keyword>